<feature type="domain" description="KH type-2" evidence="11">
    <location>
        <begin position="387"/>
        <end position="464"/>
    </location>
</feature>
<evidence type="ECO:0000256" key="10">
    <source>
        <dbReference type="SAM" id="MobiDB-lite"/>
    </source>
</evidence>
<dbReference type="CDD" id="cd04163">
    <property type="entry name" value="Era"/>
    <property type="match status" value="1"/>
</dbReference>
<evidence type="ECO:0000259" key="11">
    <source>
        <dbReference type="PROSITE" id="PS50823"/>
    </source>
</evidence>
<evidence type="ECO:0000256" key="9">
    <source>
        <dbReference type="RuleBase" id="RU003761"/>
    </source>
</evidence>
<dbReference type="InterPro" id="IPR006073">
    <property type="entry name" value="GTP-bd"/>
</dbReference>
<dbReference type="InterPro" id="IPR009019">
    <property type="entry name" value="KH_sf_prok-type"/>
</dbReference>
<evidence type="ECO:0000313" key="14">
    <source>
        <dbReference type="Proteomes" id="UP001189122"/>
    </source>
</evidence>
<evidence type="ECO:0000256" key="4">
    <source>
        <dbReference type="ARBA" id="ARBA00023134"/>
    </source>
</evidence>
<evidence type="ECO:0000313" key="13">
    <source>
        <dbReference type="EMBL" id="CAA2629399.1"/>
    </source>
</evidence>
<dbReference type="PANTHER" id="PTHR42698">
    <property type="entry name" value="GTPASE ERA"/>
    <property type="match status" value="1"/>
</dbReference>
<dbReference type="NCBIfam" id="TIGR00231">
    <property type="entry name" value="small_GTP"/>
    <property type="match status" value="1"/>
</dbReference>
<dbReference type="Pfam" id="PF07650">
    <property type="entry name" value="KH_2"/>
    <property type="match status" value="1"/>
</dbReference>
<feature type="region of interest" description="Disordered" evidence="10">
    <location>
        <begin position="57"/>
        <end position="106"/>
    </location>
</feature>
<dbReference type="GO" id="GO:0000028">
    <property type="term" value="P:ribosomal small subunit assembly"/>
    <property type="evidence" value="ECO:0007669"/>
    <property type="project" value="TreeGrafter"/>
</dbReference>
<dbReference type="SUPFAM" id="SSF54814">
    <property type="entry name" value="Prokaryotic type KH domain (KH-domain type II)"/>
    <property type="match status" value="1"/>
</dbReference>
<dbReference type="InterPro" id="IPR005662">
    <property type="entry name" value="GTPase_Era-like"/>
</dbReference>
<dbReference type="InterPro" id="IPR015946">
    <property type="entry name" value="KH_dom-like_a/b"/>
</dbReference>
<evidence type="ECO:0000259" key="12">
    <source>
        <dbReference type="PROSITE" id="PS51713"/>
    </source>
</evidence>
<keyword evidence="3 7" id="KW-0694">RNA-binding</keyword>
<evidence type="ECO:0000256" key="7">
    <source>
        <dbReference type="PROSITE-ProRule" id="PRU00118"/>
    </source>
</evidence>
<feature type="domain" description="Era-type G" evidence="12">
    <location>
        <begin position="177"/>
        <end position="358"/>
    </location>
</feature>
<evidence type="ECO:0000256" key="8">
    <source>
        <dbReference type="PROSITE-ProRule" id="PRU01050"/>
    </source>
</evidence>
<dbReference type="InterPro" id="IPR030388">
    <property type="entry name" value="G_ERA_dom"/>
</dbReference>
<evidence type="ECO:0000256" key="5">
    <source>
        <dbReference type="ARBA" id="ARBA00053141"/>
    </source>
</evidence>
<dbReference type="SUPFAM" id="SSF52540">
    <property type="entry name" value="P-loop containing nucleoside triphosphate hydrolases"/>
    <property type="match status" value="1"/>
</dbReference>
<evidence type="ECO:0000256" key="6">
    <source>
        <dbReference type="ARBA" id="ARBA00070040"/>
    </source>
</evidence>
<evidence type="ECO:0000256" key="3">
    <source>
        <dbReference type="ARBA" id="ARBA00022884"/>
    </source>
</evidence>
<dbReference type="Pfam" id="PF01926">
    <property type="entry name" value="MMR_HSR1"/>
    <property type="match status" value="1"/>
</dbReference>
<dbReference type="FunFam" id="3.40.50.300:FF:001190">
    <property type="entry name" value="GTP-binding protein ERG"/>
    <property type="match status" value="1"/>
</dbReference>
<dbReference type="EMBL" id="CACRZD030000011">
    <property type="protein sequence ID" value="CAA6668643.1"/>
    <property type="molecule type" value="Genomic_DNA"/>
</dbReference>
<dbReference type="GO" id="GO:0005525">
    <property type="term" value="F:GTP binding"/>
    <property type="evidence" value="ECO:0007669"/>
    <property type="project" value="UniProtKB-UniRule"/>
</dbReference>
<keyword evidence="2 8" id="KW-0547">Nucleotide-binding</keyword>
<feature type="region of interest" description="G4" evidence="8">
    <location>
        <begin position="305"/>
        <end position="308"/>
    </location>
</feature>
<keyword evidence="14" id="KW-1185">Reference proteome</keyword>
<keyword evidence="4 8" id="KW-0342">GTP-binding</keyword>
<name>A0A7I8JGI1_SPIIN</name>
<feature type="region of interest" description="G5" evidence="8">
    <location>
        <begin position="335"/>
        <end position="337"/>
    </location>
</feature>
<dbReference type="PROSITE" id="PS50823">
    <property type="entry name" value="KH_TYPE_2"/>
    <property type="match status" value="1"/>
</dbReference>
<feature type="region of interest" description="G3" evidence="8">
    <location>
        <begin position="232"/>
        <end position="235"/>
    </location>
</feature>
<feature type="region of interest" description="G1" evidence="8">
    <location>
        <begin position="185"/>
        <end position="192"/>
    </location>
</feature>
<dbReference type="InterPro" id="IPR027417">
    <property type="entry name" value="P-loop_NTPase"/>
</dbReference>
<dbReference type="Gene3D" id="3.40.50.300">
    <property type="entry name" value="P-loop containing nucleotide triphosphate hydrolases"/>
    <property type="match status" value="1"/>
</dbReference>
<dbReference type="InterPro" id="IPR004044">
    <property type="entry name" value="KH_dom_type_2"/>
</dbReference>
<organism evidence="13">
    <name type="scientific">Spirodela intermedia</name>
    <name type="common">Intermediate duckweed</name>
    <dbReference type="NCBI Taxonomy" id="51605"/>
    <lineage>
        <taxon>Eukaryota</taxon>
        <taxon>Viridiplantae</taxon>
        <taxon>Streptophyta</taxon>
        <taxon>Embryophyta</taxon>
        <taxon>Tracheophyta</taxon>
        <taxon>Spermatophyta</taxon>
        <taxon>Magnoliopsida</taxon>
        <taxon>Liliopsida</taxon>
        <taxon>Araceae</taxon>
        <taxon>Lemnoideae</taxon>
        <taxon>Spirodela</taxon>
    </lineage>
</organism>
<dbReference type="AlphaFoldDB" id="A0A7I8JGI1"/>
<dbReference type="HAMAP" id="MF_00367">
    <property type="entry name" value="GTPase_Era"/>
    <property type="match status" value="1"/>
</dbReference>
<comment type="function">
    <text evidence="5">Has a crucial role in plant growth and development, possibly by influencing mitochondrial division.</text>
</comment>
<comment type="similarity">
    <text evidence="1 8 9">Belongs to the TRAFAC class TrmE-Era-EngA-EngB-Septin-like GTPase superfamily. Era GTPase family.</text>
</comment>
<accession>A0A7I8JGI1</accession>
<dbReference type="EMBL" id="LR743598">
    <property type="protein sequence ID" value="CAA2629399.1"/>
    <property type="molecule type" value="Genomic_DNA"/>
</dbReference>
<dbReference type="Proteomes" id="UP001189122">
    <property type="component" value="Unassembled WGS sequence"/>
</dbReference>
<gene>
    <name evidence="13" type="ORF">SI7747_11015037</name>
</gene>
<dbReference type="NCBIfam" id="TIGR00436">
    <property type="entry name" value="era"/>
    <property type="match status" value="1"/>
</dbReference>
<dbReference type="InterPro" id="IPR005225">
    <property type="entry name" value="Small_GTP-bd"/>
</dbReference>
<dbReference type="PROSITE" id="PS51713">
    <property type="entry name" value="G_ERA"/>
    <property type="match status" value="1"/>
</dbReference>
<dbReference type="CDD" id="cd22534">
    <property type="entry name" value="KH-II_Era"/>
    <property type="match status" value="1"/>
</dbReference>
<dbReference type="PANTHER" id="PTHR42698:SF1">
    <property type="entry name" value="GTPASE ERA, MITOCHONDRIAL"/>
    <property type="match status" value="1"/>
</dbReference>
<dbReference type="GO" id="GO:0043024">
    <property type="term" value="F:ribosomal small subunit binding"/>
    <property type="evidence" value="ECO:0007669"/>
    <property type="project" value="TreeGrafter"/>
</dbReference>
<dbReference type="FunFam" id="3.30.300.20:FF:000017">
    <property type="entry name" value="GTP-binding protein ERG"/>
    <property type="match status" value="1"/>
</dbReference>
<sequence length="528" mass="58937">MSGVARALRLLSGSTPFSALSPAASSSSTNLAGSAARLLLPAYSFRFYSALPEGVPGAAGAAANTTTDDDESDEGTSSTADFDARDYSLPFPSAASTSEASPREPLWDRAYRDKADRVLFGGSQPVREQGDLVEDERKDEVMDERKRRLARALLEAALMKPDEEEEESGAVKEEDQRSLSVGIIGAPNAGKSSLTNYMVGTKVSAVSRKTNTTTHEVLGVMTKGDTQICFFDTPGLMLGHRGYPYKNDVKLRVESAWKYIDCYDLLIVLFDVHRHLTAPDKRVTKLIKLLGENKQPKQRRILCMNKVDLVEDKKDLLKVAKEFGDLPGYERYFMLSGLKGSGVRDLTQYLMEQAIRRPWEEERAVMSEELMKSISLEVVREKMLHYIHQEIPYVIEHRLMDWKELRDGSLRVEQHFITPKQSQRQILVGKNGSKIGRIGIEANEELRSIFKRDVHLVLQVRVARPVAHETRSESLSLSSSLSSLPPSPFLTFNPLCVSLSSLSLSLSRLCSPPYWTDLFSLFLSLGLL</sequence>
<dbReference type="Gene3D" id="3.30.300.20">
    <property type="match status" value="1"/>
</dbReference>
<proteinExistence type="inferred from homology"/>
<feature type="region of interest" description="G2" evidence="8">
    <location>
        <begin position="211"/>
        <end position="215"/>
    </location>
</feature>
<dbReference type="GO" id="GO:0019843">
    <property type="term" value="F:rRNA binding"/>
    <property type="evidence" value="ECO:0007669"/>
    <property type="project" value="TreeGrafter"/>
</dbReference>
<protein>
    <recommendedName>
        <fullName evidence="6">GTP-binding protein ERG</fullName>
    </recommendedName>
</protein>
<evidence type="ECO:0000256" key="1">
    <source>
        <dbReference type="ARBA" id="ARBA00007921"/>
    </source>
</evidence>
<reference evidence="13 14" key="1">
    <citation type="submission" date="2019-12" db="EMBL/GenBank/DDBJ databases">
        <authorList>
            <person name="Scholz U."/>
            <person name="Mascher M."/>
            <person name="Fiebig A."/>
        </authorList>
    </citation>
    <scope>NUCLEOTIDE SEQUENCE</scope>
</reference>
<evidence type="ECO:0000256" key="2">
    <source>
        <dbReference type="ARBA" id="ARBA00022741"/>
    </source>
</evidence>